<accession>A0ABD8A697</accession>
<dbReference type="EMBL" id="CP137641">
    <property type="protein sequence ID" value="WOX55051.1"/>
    <property type="molecule type" value="Genomic_DNA"/>
</dbReference>
<name>A0ABD8A697_9EURY</name>
<protein>
    <recommendedName>
        <fullName evidence="3">K Homology domain-containing protein</fullName>
    </recommendedName>
</protein>
<evidence type="ECO:0000313" key="1">
    <source>
        <dbReference type="EMBL" id="WOX55051.1"/>
    </source>
</evidence>
<evidence type="ECO:0008006" key="3">
    <source>
        <dbReference type="Google" id="ProtNLM"/>
    </source>
</evidence>
<organism evidence="1 2">
    <name type="scientific">Methanoculleus palmolei</name>
    <dbReference type="NCBI Taxonomy" id="72612"/>
    <lineage>
        <taxon>Archaea</taxon>
        <taxon>Methanobacteriati</taxon>
        <taxon>Methanobacteriota</taxon>
        <taxon>Stenosarchaea group</taxon>
        <taxon>Methanomicrobia</taxon>
        <taxon>Methanomicrobiales</taxon>
        <taxon>Methanomicrobiaceae</taxon>
        <taxon>Methanoculleus</taxon>
    </lineage>
</organism>
<dbReference type="Proteomes" id="UP001626603">
    <property type="component" value="Chromosome"/>
</dbReference>
<dbReference type="AlphaFoldDB" id="A0ABD8A697"/>
<proteinExistence type="predicted"/>
<gene>
    <name evidence="1" type="ORF">R6Y95_06135</name>
</gene>
<reference evidence="1 2" key="1">
    <citation type="submission" date="2023-10" db="EMBL/GenBank/DDBJ databases">
        <title>The complete genome sequence of Methanoculleus palmolei DSM 4273.</title>
        <authorList>
            <person name="Lai S.-J."/>
            <person name="You Y.-T."/>
            <person name="Chen S.-C."/>
        </authorList>
    </citation>
    <scope>NUCLEOTIDE SEQUENCE [LARGE SCALE GENOMIC DNA]</scope>
    <source>
        <strain evidence="1 2">DSM 4273</strain>
    </source>
</reference>
<evidence type="ECO:0000313" key="2">
    <source>
        <dbReference type="Proteomes" id="UP001626603"/>
    </source>
</evidence>
<sequence length="81" mass="8552">MSPDPSTLPVGSGPGAVVVEYRHLHISEDPDSIEVGTPGKGGAIKVYGNFRDPEGFRAKIKAAYELRRYAAELLGGGPDGR</sequence>
<keyword evidence="2" id="KW-1185">Reference proteome</keyword>